<evidence type="ECO:0000256" key="6">
    <source>
        <dbReference type="RuleBase" id="RU362091"/>
    </source>
</evidence>
<evidence type="ECO:0000256" key="3">
    <source>
        <dbReference type="ARBA" id="ARBA00022692"/>
    </source>
</evidence>
<dbReference type="Proteomes" id="UP001302486">
    <property type="component" value="Chromosome"/>
</dbReference>
<dbReference type="Pfam" id="PF00474">
    <property type="entry name" value="SSF"/>
    <property type="match status" value="1"/>
</dbReference>
<feature type="transmembrane region" description="Helical" evidence="7">
    <location>
        <begin position="311"/>
        <end position="331"/>
    </location>
</feature>
<dbReference type="CDD" id="cd10329">
    <property type="entry name" value="SLC5sbd_SGLT1-like"/>
    <property type="match status" value="1"/>
</dbReference>
<gene>
    <name evidence="8" type="ORF">RNZ46_01195</name>
</gene>
<dbReference type="InterPro" id="IPR001734">
    <property type="entry name" value="Na/solute_symporter"/>
</dbReference>
<evidence type="ECO:0000256" key="4">
    <source>
        <dbReference type="ARBA" id="ARBA00022989"/>
    </source>
</evidence>
<feature type="transmembrane region" description="Helical" evidence="7">
    <location>
        <begin position="270"/>
        <end position="291"/>
    </location>
</feature>
<dbReference type="KEGG" id="hws:RNZ46_01195"/>
<evidence type="ECO:0000256" key="7">
    <source>
        <dbReference type="SAM" id="Phobius"/>
    </source>
</evidence>
<keyword evidence="4 7" id="KW-1133">Transmembrane helix</keyword>
<feature type="transmembrane region" description="Helical" evidence="7">
    <location>
        <begin position="6"/>
        <end position="28"/>
    </location>
</feature>
<feature type="transmembrane region" description="Helical" evidence="7">
    <location>
        <begin position="188"/>
        <end position="206"/>
    </location>
</feature>
<feature type="transmembrane region" description="Helical" evidence="7">
    <location>
        <begin position="507"/>
        <end position="525"/>
    </location>
</feature>
<feature type="transmembrane region" description="Helical" evidence="7">
    <location>
        <begin position="40"/>
        <end position="60"/>
    </location>
</feature>
<evidence type="ECO:0000256" key="2">
    <source>
        <dbReference type="ARBA" id="ARBA00006434"/>
    </source>
</evidence>
<dbReference type="RefSeq" id="WP_316983567.1">
    <property type="nucleotide sequence ID" value="NZ_CP136521.1"/>
</dbReference>
<feature type="transmembrane region" description="Helical" evidence="7">
    <location>
        <begin position="398"/>
        <end position="416"/>
    </location>
</feature>
<dbReference type="GO" id="GO:0005886">
    <property type="term" value="C:plasma membrane"/>
    <property type="evidence" value="ECO:0007669"/>
    <property type="project" value="TreeGrafter"/>
</dbReference>
<feature type="transmembrane region" description="Helical" evidence="7">
    <location>
        <begin position="366"/>
        <end position="386"/>
    </location>
</feature>
<feature type="transmembrane region" description="Helical" evidence="7">
    <location>
        <begin position="423"/>
        <end position="445"/>
    </location>
</feature>
<dbReference type="InterPro" id="IPR038377">
    <property type="entry name" value="Na/Glc_symporter_sf"/>
</dbReference>
<feature type="transmembrane region" description="Helical" evidence="7">
    <location>
        <begin position="122"/>
        <end position="152"/>
    </location>
</feature>
<feature type="transmembrane region" description="Helical" evidence="7">
    <location>
        <begin position="80"/>
        <end position="101"/>
    </location>
</feature>
<evidence type="ECO:0000313" key="8">
    <source>
        <dbReference type="EMBL" id="WOD43890.1"/>
    </source>
</evidence>
<organism evidence="8 9">
    <name type="scientific">Hwangdonia lutea</name>
    <dbReference type="NCBI Taxonomy" id="3075823"/>
    <lineage>
        <taxon>Bacteria</taxon>
        <taxon>Pseudomonadati</taxon>
        <taxon>Bacteroidota</taxon>
        <taxon>Flavobacteriia</taxon>
        <taxon>Flavobacteriales</taxon>
        <taxon>Flavobacteriaceae</taxon>
        <taxon>Hwangdonia</taxon>
    </lineage>
</organism>
<reference evidence="9" key="1">
    <citation type="submission" date="2024-06" db="EMBL/GenBank/DDBJ databases">
        <title>Hwangdonia haimaensis gen. nov., sp. nov., a member of the family Flavobacteriaceae isolated from the haima cold seep.</title>
        <authorList>
            <person name="Li J."/>
        </authorList>
    </citation>
    <scope>NUCLEOTIDE SEQUENCE [LARGE SCALE GENOMIC DNA]</scope>
    <source>
        <strain evidence="9">SCSIO 19198</strain>
    </source>
</reference>
<dbReference type="Gene3D" id="1.20.1730.10">
    <property type="entry name" value="Sodium/glucose cotransporter"/>
    <property type="match status" value="1"/>
</dbReference>
<comment type="similarity">
    <text evidence="2 6">Belongs to the sodium:solute symporter (SSF) (TC 2.A.21) family.</text>
</comment>
<evidence type="ECO:0000313" key="9">
    <source>
        <dbReference type="Proteomes" id="UP001302486"/>
    </source>
</evidence>
<dbReference type="PANTHER" id="PTHR11819">
    <property type="entry name" value="SOLUTE CARRIER FAMILY 5"/>
    <property type="match status" value="1"/>
</dbReference>
<proteinExistence type="inferred from homology"/>
<dbReference type="AlphaFoldDB" id="A0AA97HRC1"/>
<name>A0AA97HRC1_9FLAO</name>
<feature type="transmembrane region" description="Helical" evidence="7">
    <location>
        <begin position="232"/>
        <end position="249"/>
    </location>
</feature>
<feature type="transmembrane region" description="Helical" evidence="7">
    <location>
        <begin position="451"/>
        <end position="473"/>
    </location>
</feature>
<keyword evidence="9" id="KW-1185">Reference proteome</keyword>
<feature type="transmembrane region" description="Helical" evidence="7">
    <location>
        <begin position="158"/>
        <end position="181"/>
    </location>
</feature>
<keyword evidence="3 7" id="KW-0812">Transmembrane</keyword>
<dbReference type="EMBL" id="CP136521">
    <property type="protein sequence ID" value="WOD43890.1"/>
    <property type="molecule type" value="Genomic_DNA"/>
</dbReference>
<comment type="subcellular location">
    <subcellularLocation>
        <location evidence="1">Membrane</location>
        <topology evidence="1">Multi-pass membrane protein</topology>
    </subcellularLocation>
</comment>
<sequence length="526" mass="58847">MDKFVLSNLDLGIIIGYFIFIMILGFYIGKKLKSADDYFLAGRSMIWPFIGISLFASNISNANLLGLAGEAYESGIAVFNYDWMAVVVLVLFAVFILPIYLKSKMFTLPEYLEKRFDQRSRLYFSALTLVGNIVIEAAAVLYAGALVVQLIFPDIPVWQIVTVLAVVAGAYTISGGLSAVIYTDAIQALLLVMGSVVITIIAYNSIGGMEGFNEVATPGTLDLIKPVDDESLPWPALIVSLPLLGFYYWTTNQFITQRILSAKSIDHGRWGVLFAGFLKLITLFIMILPGVMARKLYPNLENADLVLPTMIFDLLPQGIIGLVVAGIIAALMSSLDSTLNSASTLVTMDFVHKFKPNLNTKQLMKVGRITTVLFMVFAVLWAPQIAKFDSLFRYLQTMLSYITPPIVAVFLFGIFWKRTSSNAAFYSLLIGMATGIFIFINNVIFESIDVHFLYVVPILFVTTSMSLIIFSLYSNEISKDIEKLMWTKDSYRQETITLKNVKWYLNYRNLSIILLIITAILVYIFR</sequence>
<dbReference type="NCBIfam" id="TIGR00813">
    <property type="entry name" value="sss"/>
    <property type="match status" value="1"/>
</dbReference>
<dbReference type="GO" id="GO:0005412">
    <property type="term" value="F:D-glucose:sodium symporter activity"/>
    <property type="evidence" value="ECO:0007669"/>
    <property type="project" value="TreeGrafter"/>
</dbReference>
<evidence type="ECO:0000256" key="1">
    <source>
        <dbReference type="ARBA" id="ARBA00004141"/>
    </source>
</evidence>
<evidence type="ECO:0000256" key="5">
    <source>
        <dbReference type="ARBA" id="ARBA00023136"/>
    </source>
</evidence>
<dbReference type="PANTHER" id="PTHR11819:SF195">
    <property type="entry name" value="SODIUM_GLUCOSE COTRANSPORTER 4"/>
    <property type="match status" value="1"/>
</dbReference>
<accession>A0AA97HRC1</accession>
<protein>
    <submittedName>
        <fullName evidence="8">Sodium:solute symporter</fullName>
    </submittedName>
</protein>
<dbReference type="PROSITE" id="PS50283">
    <property type="entry name" value="NA_SOLUT_SYMP_3"/>
    <property type="match status" value="1"/>
</dbReference>
<keyword evidence="5 7" id="KW-0472">Membrane</keyword>